<sequence>MINSESKSRKRGSNVEAKSVILGSGSDALESYYNGIIVKLTDAL</sequence>
<dbReference type="Proteomes" id="UP000005566">
    <property type="component" value="Unassembled WGS sequence"/>
</dbReference>
<gene>
    <name evidence="1" type="ORF">HJ01_02509</name>
</gene>
<dbReference type="PATRIC" id="fig|1086011.3.peg.2457"/>
<dbReference type="AlphaFoldDB" id="H7FSE4"/>
<evidence type="ECO:0000313" key="1">
    <source>
        <dbReference type="EMBL" id="EIA08787.1"/>
    </source>
</evidence>
<reference evidence="1 2" key="1">
    <citation type="journal article" date="2014" name="Acta Crystallogr. D">
        <title>Structure-based characterization and antifreeze properties of a hyperactive ice-binding protein from the Antarctic bacterium Flavobacterium frigoris PS1.</title>
        <authorList>
            <person name="Do H."/>
            <person name="Kim S.J."/>
            <person name="Kim H.J."/>
            <person name="Lee J.H."/>
        </authorList>
    </citation>
    <scope>NUCLEOTIDE SEQUENCE [LARGE SCALE GENOMIC DNA]</scope>
    <source>
        <strain evidence="1 2">PS1</strain>
    </source>
</reference>
<keyword evidence="2" id="KW-1185">Reference proteome</keyword>
<dbReference type="EMBL" id="AHKF01000018">
    <property type="protein sequence ID" value="EIA08787.1"/>
    <property type="molecule type" value="Genomic_DNA"/>
</dbReference>
<comment type="caution">
    <text evidence="1">The sequence shown here is derived from an EMBL/GenBank/DDBJ whole genome shotgun (WGS) entry which is preliminary data.</text>
</comment>
<protein>
    <submittedName>
        <fullName evidence="1">Uncharacterized protein</fullName>
    </submittedName>
</protein>
<accession>H7FSE4</accession>
<name>H7FSE4_FLAFP</name>
<evidence type="ECO:0000313" key="2">
    <source>
        <dbReference type="Proteomes" id="UP000005566"/>
    </source>
</evidence>
<proteinExistence type="predicted"/>
<organism evidence="1 2">
    <name type="scientific">Flavobacterium frigoris (strain PS1)</name>
    <dbReference type="NCBI Taxonomy" id="1086011"/>
    <lineage>
        <taxon>Bacteria</taxon>
        <taxon>Pseudomonadati</taxon>
        <taxon>Bacteroidota</taxon>
        <taxon>Flavobacteriia</taxon>
        <taxon>Flavobacteriales</taxon>
        <taxon>Flavobacteriaceae</taxon>
        <taxon>Flavobacterium</taxon>
    </lineage>
</organism>